<dbReference type="EMBL" id="DTLI01000002">
    <property type="protein sequence ID" value="HHS51243.1"/>
    <property type="molecule type" value="Genomic_DNA"/>
</dbReference>
<dbReference type="PROSITE" id="PS00211">
    <property type="entry name" value="ABC_TRANSPORTER_1"/>
    <property type="match status" value="1"/>
</dbReference>
<evidence type="ECO:0000256" key="10">
    <source>
        <dbReference type="ARBA" id="ARBA00023251"/>
    </source>
</evidence>
<dbReference type="InterPro" id="IPR003838">
    <property type="entry name" value="ABC3_permease_C"/>
</dbReference>
<protein>
    <submittedName>
        <fullName evidence="15">ATP-binding cassette domain-containing protein</fullName>
    </submittedName>
</protein>
<evidence type="ECO:0000256" key="12">
    <source>
        <dbReference type="ARBA" id="ARBA00038388"/>
    </source>
</evidence>
<keyword evidence="10" id="KW-0046">Antibiotic resistance</keyword>
<dbReference type="GO" id="GO:0016887">
    <property type="term" value="F:ATP hydrolysis activity"/>
    <property type="evidence" value="ECO:0007669"/>
    <property type="project" value="InterPro"/>
</dbReference>
<keyword evidence="6" id="KW-0547">Nucleotide-binding</keyword>
<dbReference type="InterPro" id="IPR003593">
    <property type="entry name" value="AAA+_ATPase"/>
</dbReference>
<reference evidence="15" key="1">
    <citation type="journal article" date="2020" name="mSystems">
        <title>Genome- and Community-Level Interaction Insights into Carbon Utilization and Element Cycling Functions of Hydrothermarchaeota in Hydrothermal Sediment.</title>
        <authorList>
            <person name="Zhou Z."/>
            <person name="Liu Y."/>
            <person name="Xu W."/>
            <person name="Pan J."/>
            <person name="Luo Z.H."/>
            <person name="Li M."/>
        </authorList>
    </citation>
    <scope>NUCLEOTIDE SEQUENCE [LARGE SCALE GENOMIC DNA]</scope>
    <source>
        <strain evidence="15">SpSt-876</strain>
    </source>
</reference>
<dbReference type="CDD" id="cd03255">
    <property type="entry name" value="ABC_MJ0796_LolCDE_FtsE"/>
    <property type="match status" value="1"/>
</dbReference>
<keyword evidence="7 15" id="KW-0067">ATP-binding</keyword>
<proteinExistence type="inferred from homology"/>
<dbReference type="FunFam" id="3.40.50.300:FF:000032">
    <property type="entry name" value="Export ABC transporter ATP-binding protein"/>
    <property type="match status" value="1"/>
</dbReference>
<dbReference type="InterPro" id="IPR027417">
    <property type="entry name" value="P-loop_NTPase"/>
</dbReference>
<dbReference type="GO" id="GO:0098796">
    <property type="term" value="C:membrane protein complex"/>
    <property type="evidence" value="ECO:0007669"/>
    <property type="project" value="UniProtKB-ARBA"/>
</dbReference>
<evidence type="ECO:0000256" key="8">
    <source>
        <dbReference type="ARBA" id="ARBA00022989"/>
    </source>
</evidence>
<evidence type="ECO:0000256" key="6">
    <source>
        <dbReference type="ARBA" id="ARBA00022741"/>
    </source>
</evidence>
<organism evidence="15">
    <name type="scientific">candidate division WOR-3 bacterium</name>
    <dbReference type="NCBI Taxonomy" id="2052148"/>
    <lineage>
        <taxon>Bacteria</taxon>
        <taxon>Bacteria division WOR-3</taxon>
    </lineage>
</organism>
<feature type="domain" description="ABC transporter" evidence="14">
    <location>
        <begin position="2"/>
        <end position="239"/>
    </location>
</feature>
<accession>A0A7C6EEG5</accession>
<dbReference type="InterPro" id="IPR017911">
    <property type="entry name" value="MacB-like_ATP-bd"/>
</dbReference>
<gene>
    <name evidence="15" type="ORF">ENW73_00040</name>
</gene>
<dbReference type="SUPFAM" id="SSF52540">
    <property type="entry name" value="P-loop containing nucleoside triphosphate hydrolases"/>
    <property type="match status" value="1"/>
</dbReference>
<keyword evidence="5 13" id="KW-0812">Transmembrane</keyword>
<sequence>MIELRNITKIYQMGKVRFAALKNISFQVEDGEFIAIMGPSGSGKSTLLNILGCLDVPTKGEYLIDGVKVSEFNDSQLAQIRNRKIGFVFQNYNLLPRLTALSNVLLPLIYSGNHKKRKETALNALRAVNLVHRADHRPSELSGGEQQRVAIARALSNEPAIILADEPTGNLDSKAGKEIMTILTELNKKGITIIMVTHDNTVAASARRIIRLKDGEIIEDQKTSDQLPASESGIASSTRQEKKGRKFSIVEVKENITMAVSSIFANKLRSFLTMLGIIVGVAAVITMIALGQGASNQITQRIKQMGANLVMVNQFRRMVGGGSFTPLSYADARAIAEECPSVARVDASFRRNAQVVFGNLNVNTEINGVTPNFPMIRNFPVERGSFFTEEDNKLMRRVCVLGKTVVKKLFGETDPIGQYLRIKRTVFQVIGIMSEKGSSGFRDEDDVIFVPLRTAQKRLFGLDRDQVSEINVEAKSEKLVDKATTEVTNLLRARHKIRPGQEDDFNVRSQAEILSTVQETSKTFTLLLAGIAIVSLIVGGIGIMNIMFVSVTERTREIGIRKAIGAQRIDILGQFLIEAVILSLSGGIIGIILGIGASKLTSQFAGWSTVITPGSILLSFLFAFTVGFFFGVYPARKASLLNPIDALRYE</sequence>
<feature type="transmembrane region" description="Helical" evidence="13">
    <location>
        <begin position="271"/>
        <end position="291"/>
    </location>
</feature>
<dbReference type="GO" id="GO:0046677">
    <property type="term" value="P:response to antibiotic"/>
    <property type="evidence" value="ECO:0007669"/>
    <property type="project" value="UniProtKB-KW"/>
</dbReference>
<keyword evidence="9 13" id="KW-0472">Membrane</keyword>
<comment type="subcellular location">
    <subcellularLocation>
        <location evidence="1">Cell inner membrane</location>
        <topology evidence="1">Multi-pass membrane protein</topology>
    </subcellularLocation>
</comment>
<comment type="similarity">
    <text evidence="11">Belongs to the ABC-4 integral membrane protein family.</text>
</comment>
<evidence type="ECO:0000256" key="9">
    <source>
        <dbReference type="ARBA" id="ARBA00023136"/>
    </source>
</evidence>
<evidence type="ECO:0000256" key="11">
    <source>
        <dbReference type="ARBA" id="ARBA00038076"/>
    </source>
</evidence>
<comment type="caution">
    <text evidence="15">The sequence shown here is derived from an EMBL/GenBank/DDBJ whole genome shotgun (WGS) entry which is preliminary data.</text>
</comment>
<dbReference type="InterPro" id="IPR050250">
    <property type="entry name" value="Macrolide_Exporter_MacB"/>
</dbReference>
<feature type="transmembrane region" description="Helical" evidence="13">
    <location>
        <begin position="615"/>
        <end position="633"/>
    </location>
</feature>
<dbReference type="SMART" id="SM00382">
    <property type="entry name" value="AAA"/>
    <property type="match status" value="1"/>
</dbReference>
<keyword evidence="2" id="KW-0813">Transport</keyword>
<dbReference type="InterPro" id="IPR017871">
    <property type="entry name" value="ABC_transporter-like_CS"/>
</dbReference>
<comment type="similarity">
    <text evidence="12">Belongs to the ABC transporter superfamily. Macrolide exporter (TC 3.A.1.122) family.</text>
</comment>
<dbReference type="Pfam" id="PF00005">
    <property type="entry name" value="ABC_tran"/>
    <property type="match status" value="1"/>
</dbReference>
<evidence type="ECO:0000256" key="1">
    <source>
        <dbReference type="ARBA" id="ARBA00004429"/>
    </source>
</evidence>
<keyword evidence="8 13" id="KW-1133">Transmembrane helix</keyword>
<evidence type="ECO:0000256" key="7">
    <source>
        <dbReference type="ARBA" id="ARBA00022840"/>
    </source>
</evidence>
<evidence type="ECO:0000256" key="3">
    <source>
        <dbReference type="ARBA" id="ARBA00022475"/>
    </source>
</evidence>
<evidence type="ECO:0000256" key="4">
    <source>
        <dbReference type="ARBA" id="ARBA00022519"/>
    </source>
</evidence>
<dbReference type="PANTHER" id="PTHR30572">
    <property type="entry name" value="MEMBRANE COMPONENT OF TRANSPORTER-RELATED"/>
    <property type="match status" value="1"/>
</dbReference>
<dbReference type="GO" id="GO:0005886">
    <property type="term" value="C:plasma membrane"/>
    <property type="evidence" value="ECO:0007669"/>
    <property type="project" value="UniProtKB-SubCell"/>
</dbReference>
<keyword evidence="3" id="KW-1003">Cell membrane</keyword>
<feature type="transmembrane region" description="Helical" evidence="13">
    <location>
        <begin position="524"/>
        <end position="551"/>
    </location>
</feature>
<evidence type="ECO:0000259" key="14">
    <source>
        <dbReference type="PROSITE" id="PS50893"/>
    </source>
</evidence>
<dbReference type="GO" id="GO:0022857">
    <property type="term" value="F:transmembrane transporter activity"/>
    <property type="evidence" value="ECO:0007669"/>
    <property type="project" value="TreeGrafter"/>
</dbReference>
<feature type="transmembrane region" description="Helical" evidence="13">
    <location>
        <begin position="571"/>
        <end position="595"/>
    </location>
</feature>
<dbReference type="GO" id="GO:0005524">
    <property type="term" value="F:ATP binding"/>
    <property type="evidence" value="ECO:0007669"/>
    <property type="project" value="UniProtKB-KW"/>
</dbReference>
<dbReference type="Gene3D" id="3.40.50.300">
    <property type="entry name" value="P-loop containing nucleotide triphosphate hydrolases"/>
    <property type="match status" value="1"/>
</dbReference>
<evidence type="ECO:0000256" key="13">
    <source>
        <dbReference type="SAM" id="Phobius"/>
    </source>
</evidence>
<dbReference type="AlphaFoldDB" id="A0A7C6EEG5"/>
<keyword evidence="4" id="KW-0997">Cell inner membrane</keyword>
<evidence type="ECO:0000313" key="15">
    <source>
        <dbReference type="EMBL" id="HHS51243.1"/>
    </source>
</evidence>
<name>A0A7C6EEG5_UNCW3</name>
<evidence type="ECO:0000256" key="2">
    <source>
        <dbReference type="ARBA" id="ARBA00022448"/>
    </source>
</evidence>
<evidence type="ECO:0000256" key="5">
    <source>
        <dbReference type="ARBA" id="ARBA00022692"/>
    </source>
</evidence>
<dbReference type="PANTHER" id="PTHR30572:SF4">
    <property type="entry name" value="ABC TRANSPORTER PERMEASE YTRF"/>
    <property type="match status" value="1"/>
</dbReference>
<dbReference type="PROSITE" id="PS50893">
    <property type="entry name" value="ABC_TRANSPORTER_2"/>
    <property type="match status" value="1"/>
</dbReference>
<dbReference type="InterPro" id="IPR025857">
    <property type="entry name" value="MacB_PCD"/>
</dbReference>
<dbReference type="Pfam" id="PF12704">
    <property type="entry name" value="MacB_PCD"/>
    <property type="match status" value="1"/>
</dbReference>
<dbReference type="InterPro" id="IPR003439">
    <property type="entry name" value="ABC_transporter-like_ATP-bd"/>
</dbReference>
<dbReference type="Pfam" id="PF02687">
    <property type="entry name" value="FtsX"/>
    <property type="match status" value="1"/>
</dbReference>